<comment type="caution">
    <text evidence="2">The sequence shown here is derived from an EMBL/GenBank/DDBJ whole genome shotgun (WGS) entry which is preliminary data.</text>
</comment>
<keyword evidence="1" id="KW-0812">Transmembrane</keyword>
<gene>
    <name evidence="2" type="ORF">CUU66_11855</name>
</gene>
<protein>
    <submittedName>
        <fullName evidence="2">DUF485 domain-containing protein</fullName>
    </submittedName>
</protein>
<dbReference type="OrthoDB" id="2886991at2"/>
<keyword evidence="1" id="KW-0472">Membrane</keyword>
<dbReference type="Proteomes" id="UP000234748">
    <property type="component" value="Unassembled WGS sequence"/>
</dbReference>
<name>A0A2N5M5M6_9BACI</name>
<keyword evidence="3" id="KW-1185">Reference proteome</keyword>
<dbReference type="PANTHER" id="PTHR38441">
    <property type="entry name" value="INTEGRAL MEMBRANE PROTEIN-RELATED"/>
    <property type="match status" value="1"/>
</dbReference>
<dbReference type="InterPro" id="IPR007436">
    <property type="entry name" value="DUF485"/>
</dbReference>
<sequence length="117" mass="13736">MFERGISLVEARKINEFNESDYSRIARSQSFQDLLSEKKKFILPITIFFFCFYFALPILTSYSDILNTPFIGSITWAWVFAFLQFIMTWGLCMLYSRKAARFDQLAEKVIQERGKGS</sequence>
<dbReference type="PANTHER" id="PTHR38441:SF1">
    <property type="entry name" value="MEMBRANE PROTEIN"/>
    <property type="match status" value="1"/>
</dbReference>
<accession>A0A2N5M5M6</accession>
<dbReference type="Pfam" id="PF04341">
    <property type="entry name" value="DUF485"/>
    <property type="match status" value="1"/>
</dbReference>
<keyword evidence="1" id="KW-1133">Transmembrane helix</keyword>
<feature type="transmembrane region" description="Helical" evidence="1">
    <location>
        <begin position="74"/>
        <end position="95"/>
    </location>
</feature>
<evidence type="ECO:0000313" key="2">
    <source>
        <dbReference type="EMBL" id="PLT29668.1"/>
    </source>
</evidence>
<feature type="transmembrane region" description="Helical" evidence="1">
    <location>
        <begin position="41"/>
        <end position="62"/>
    </location>
</feature>
<dbReference type="AlphaFoldDB" id="A0A2N5M5M6"/>
<dbReference type="EMBL" id="PGUY01000037">
    <property type="protein sequence ID" value="PLT29668.1"/>
    <property type="molecule type" value="Genomic_DNA"/>
</dbReference>
<evidence type="ECO:0000256" key="1">
    <source>
        <dbReference type="SAM" id="Phobius"/>
    </source>
</evidence>
<proteinExistence type="predicted"/>
<organism evidence="2 3">
    <name type="scientific">Peribacillus deserti</name>
    <dbReference type="NCBI Taxonomy" id="673318"/>
    <lineage>
        <taxon>Bacteria</taxon>
        <taxon>Bacillati</taxon>
        <taxon>Bacillota</taxon>
        <taxon>Bacilli</taxon>
        <taxon>Bacillales</taxon>
        <taxon>Bacillaceae</taxon>
        <taxon>Peribacillus</taxon>
    </lineage>
</organism>
<evidence type="ECO:0000313" key="3">
    <source>
        <dbReference type="Proteomes" id="UP000234748"/>
    </source>
</evidence>
<reference evidence="2 3" key="1">
    <citation type="submission" date="2017-11" db="EMBL/GenBank/DDBJ databases">
        <title>Comparitive Functional Genomics of Dry Heat Resistant strains isolated from the Viking Spacecraft.</title>
        <authorList>
            <person name="Seuylemezian A."/>
            <person name="Cooper K."/>
            <person name="Vaishampayan P."/>
        </authorList>
    </citation>
    <scope>NUCLEOTIDE SEQUENCE [LARGE SCALE GENOMIC DNA]</scope>
    <source>
        <strain evidence="2 3">V1-29</strain>
    </source>
</reference>